<feature type="region of interest" description="Disordered" evidence="14">
    <location>
        <begin position="407"/>
        <end position="471"/>
    </location>
</feature>
<dbReference type="SUPFAM" id="SSF55874">
    <property type="entry name" value="ATPase domain of HSP90 chaperone/DNA topoisomerase II/histidine kinase"/>
    <property type="match status" value="1"/>
</dbReference>
<feature type="compositionally biased region" description="Polar residues" evidence="14">
    <location>
        <begin position="448"/>
        <end position="459"/>
    </location>
</feature>
<evidence type="ECO:0000256" key="14">
    <source>
        <dbReference type="SAM" id="MobiDB-lite"/>
    </source>
</evidence>
<dbReference type="SUPFAM" id="SSF52540">
    <property type="entry name" value="P-loop containing nucleoside triphosphate hydrolases"/>
    <property type="match status" value="1"/>
</dbReference>
<evidence type="ECO:0000256" key="5">
    <source>
        <dbReference type="ARBA" id="ARBA00022553"/>
    </source>
</evidence>
<evidence type="ECO:0000259" key="15">
    <source>
        <dbReference type="PROSITE" id="PS50011"/>
    </source>
</evidence>
<dbReference type="InterPro" id="IPR029016">
    <property type="entry name" value="GAF-like_dom_sf"/>
</dbReference>
<dbReference type="GO" id="GO:0005524">
    <property type="term" value="F:ATP binding"/>
    <property type="evidence" value="ECO:0007669"/>
    <property type="project" value="UniProtKB-KW"/>
</dbReference>
<dbReference type="Pfam" id="PF02518">
    <property type="entry name" value="HATPase_c"/>
    <property type="match status" value="1"/>
</dbReference>
<keyword evidence="8" id="KW-0547">Nucleotide-binding</keyword>
<dbReference type="GO" id="GO:0000155">
    <property type="term" value="F:phosphorelay sensor kinase activity"/>
    <property type="evidence" value="ECO:0007669"/>
    <property type="project" value="InterPro"/>
</dbReference>
<dbReference type="InterPro" id="IPR036097">
    <property type="entry name" value="HisK_dim/P_sf"/>
</dbReference>
<dbReference type="InterPro" id="IPR036890">
    <property type="entry name" value="HATPase_C_sf"/>
</dbReference>
<dbReference type="CDD" id="cd17546">
    <property type="entry name" value="REC_hyHK_CKI1_RcsC-like"/>
    <property type="match status" value="1"/>
</dbReference>
<dbReference type="PANTHER" id="PTHR43047:SF46">
    <property type="entry name" value="HISTIDINE KINASE_RESPONSE REGULATOR, PUTATIVE (AFU_ORTHOLOGUE AFUA_3G12550)-RELATED"/>
    <property type="match status" value="1"/>
</dbReference>
<evidence type="ECO:0000256" key="11">
    <source>
        <dbReference type="ARBA" id="ARBA00022989"/>
    </source>
</evidence>
<keyword evidence="4" id="KW-1003">Cell membrane</keyword>
<keyword evidence="19" id="KW-1185">Reference proteome</keyword>
<dbReference type="GO" id="GO:0009927">
    <property type="term" value="F:histidine phosphotransfer kinase activity"/>
    <property type="evidence" value="ECO:0007669"/>
    <property type="project" value="TreeGrafter"/>
</dbReference>
<dbReference type="InterPro" id="IPR001789">
    <property type="entry name" value="Sig_transdc_resp-reg_receiver"/>
</dbReference>
<keyword evidence="5 13" id="KW-0597">Phosphoprotein</keyword>
<dbReference type="EMBL" id="ML978123">
    <property type="protein sequence ID" value="KAF2102189.1"/>
    <property type="molecule type" value="Genomic_DNA"/>
</dbReference>
<sequence length="2274" mass="253525">MAVLKLGVYEQEPQVRWVIGRISVHALRLEREYRISKLISSKEEGYAKHFVTPVEFVRLPPRKDGDPSLVVSIFVCPGTNYLKDVVELGPNAYRMEQGIDSQDWDRTPFRHEEIPLAVFLDFAVGATSALEILHHQFRLIHGELRGDAFHFCRESGAVKMINFGSGSRSFENGLTSAGWSSLSRQVDIQHKLQFVAPEQTGRMPAEPDSRTDIYSLGVLFYTLLTGEPAFDGQTPFDVMQNVLSKKIPYISSKRVDIPDAISKVIQKMTQKSVEERYFSPTGVKHDLLQIQRMICDGDSDELDTFQVGTQDVSSFFVLPSQLVGRDKERQTLKNIIEAVAKKTTTSPAKKGWLASLSSNSNSSLSESKIAESGQLDDLISDSTSSTGSLSRANVNGTTGPIFLEDARQQNSQESVGVVKSDGSSTNGLTREPSMERLHMHGSRDSRGSRTNTDRGSASIFSGHGPASNEPSMLLRNAHKLKKRSRTEVVIIQGGAGYGKTSLVQSIWPIARAAGGYVATAKFNQARKTPFDVVLKILSSLFRQIFSESDLSTPYHQYIRANVGPFWHTLRSYLDLPEGLLGLGTNHGSSTPHSHTLSSSSLQIAGPHGPNGSRRQSSPAIACGSMGHTVADWLKKGGSQSSQFRNMFIGVLRILSLTKFLCICIDDLQLGDDESSELVQHMVAAKLPVLLILTYRPQHELPRPMRSIIHSSTKIELRPFDEQMTSEYVKATLHRDTEYVLPLVAVIQEKTGGVPFFVREMLDVCYRKNCISFDWKESQWIYDLDKVFSEFVGDQYGSQINGDHFIARRLQELPAQTKIFLAWASLLGNSFSFSLITTLMSGDTVIPVTGVTPPTSPSQDPLSALQGALAACLIMPGADDDTFRFAHDRYLSSASHLATNVEEMHYAIAKEMVEKSRQDNFVRSKSLYQRSRHVCLASNLIKERENTRTHYRDLLYQSGMEACDSGARSTALFYFTNCLNLLQPDPWDDEKPDVRYQETLALYTRTIECYSYLAQFEVASGLLEVVFANVKDAVDRAPAWILHSRVLAMRGDSYNAFTALKQCLAELGFVLKDTTWAECDQEFQNVRSMIEATDREEMLGQPLNQDPLLLTIGPVLVELVSSAFWTDSLLFFHVTLKMIRCHFKLGAFTQMGIGYMHLGTIAVSRFNLVQFGVSLGELALSFFDLYSQDQYTLGRGLTLHAFFLGHLVSHLKEQMPVLERGMEATILAGDKILSLLNIGIAAAFRIWTANDLSEIENFTLEAPAEFENWHEDLRGGTLLISVRQYVRALQGKTYATGGHDVLSDESHSSLDYLEYIETKASSPKRPRTIYLSYMLVVQFRYGFIQEAIETGEKLLPMMDSIWCMRYYYSNLFYLSLSHISALWESVDKSKREEVTSRVHGWMEKIRIAGTVNDVNYKVLLLTLEAQLAELDCDHGTAIRKYEEALDHCDLHGFGLDEALVLELYAESVCRRGAHRAARNLLRNSIAAYRRLNATGKARHVEDKWEFLLKAPSTTTAEAACQTEIIDTTIQYHLQQNDEEAQRLVSESSVDRTQAWLGPGTSPFQNKRENTADTLDGVSLSAMGLDIVDMQTIMNANRLLSSTLEVEPLTRHMTEEILQLTMADLVAIVTEHEQIGWSVAAVGDPEVKTFPDGLSLDSVEDQVAKQITYYTLRFKEAVFVHNLLEDERFSSVTDQYLSRNPDGKSVICLPITHGENLLGSVYLEGPPNSLTARHLAVLKMLVGQIGVSLANALLFKRLERYSASNKAMLEVQKRSLDQARQAELKAKEAEASAIRNMKLKEEAARAKSMFLANVSHELRTPLNGVIGMSELLKATKLNPEQEGYADSIRVCADTLLSLINDLLDFTKLEAGKMKLFSVPLSLTETITEVVRALQFTSNDRGLETIEQLELNPDLYVMGDPVRLHQILMNLLSNSYKFTSKGTVTVKAVVDHEDDRSITITVSVVDTGIGISEEQRKKLFLPFSQIESSSSRSFGGTGLGLSICKAIVEGVMGGKITLESRVGSGTTVSFTLRFQKVTKSDVADTERASREPDLMGQFSQRDETGSPEVASAMDLSKIPRDQIRVCIAEDNLINQRIAISFVKKLGFKCEAFVDGQKAIDALEKACADGSPFHLVLMDVQMPVLDGYDATREIRKHNDPRIRDILIIAMTASAIRGDREKCLEAGMNNYLAKPVRAGVLRNMLESYLSQEPKPIPDLQEEAKQMVKNALQENGEKEETKLTSDVVEKVKLHHQRTSTAQLRPVEGNGVADGEDRNGK</sequence>
<feature type="domain" description="Histidine kinase" evidence="16">
    <location>
        <begin position="1811"/>
        <end position="2033"/>
    </location>
</feature>
<evidence type="ECO:0000256" key="6">
    <source>
        <dbReference type="ARBA" id="ARBA00022679"/>
    </source>
</evidence>
<evidence type="ECO:0000259" key="17">
    <source>
        <dbReference type="PROSITE" id="PS50110"/>
    </source>
</evidence>
<dbReference type="SUPFAM" id="SSF47384">
    <property type="entry name" value="Homodimeric domain of signal transducing histidine kinase"/>
    <property type="match status" value="1"/>
</dbReference>
<feature type="domain" description="Response regulatory" evidence="17">
    <location>
        <begin position="2081"/>
        <end position="2204"/>
    </location>
</feature>
<evidence type="ECO:0000313" key="18">
    <source>
        <dbReference type="EMBL" id="KAF2102189.1"/>
    </source>
</evidence>
<feature type="region of interest" description="Disordered" evidence="14">
    <location>
        <begin position="352"/>
        <end position="372"/>
    </location>
</feature>
<dbReference type="InterPro" id="IPR003661">
    <property type="entry name" value="HisK_dim/P_dom"/>
</dbReference>
<dbReference type="PRINTS" id="PR00344">
    <property type="entry name" value="BCTRLSENSOR"/>
</dbReference>
<dbReference type="InterPro" id="IPR004358">
    <property type="entry name" value="Sig_transdc_His_kin-like_C"/>
</dbReference>
<dbReference type="InterPro" id="IPR041664">
    <property type="entry name" value="AAA_16"/>
</dbReference>
<evidence type="ECO:0000259" key="16">
    <source>
        <dbReference type="PROSITE" id="PS50109"/>
    </source>
</evidence>
<proteinExistence type="predicted"/>
<keyword evidence="6" id="KW-0808">Transferase</keyword>
<dbReference type="Pfam" id="PF13191">
    <property type="entry name" value="AAA_16"/>
    <property type="match status" value="1"/>
</dbReference>
<dbReference type="InterPro" id="IPR027417">
    <property type="entry name" value="P-loop_NTPase"/>
</dbReference>
<keyword evidence="12" id="KW-0472">Membrane</keyword>
<dbReference type="SMART" id="SM00448">
    <property type="entry name" value="REC"/>
    <property type="match status" value="1"/>
</dbReference>
<dbReference type="PROSITE" id="PS50110">
    <property type="entry name" value="RESPONSE_REGULATORY"/>
    <property type="match status" value="1"/>
</dbReference>
<organism evidence="18 19">
    <name type="scientific">Rhizodiscina lignyota</name>
    <dbReference type="NCBI Taxonomy" id="1504668"/>
    <lineage>
        <taxon>Eukaryota</taxon>
        <taxon>Fungi</taxon>
        <taxon>Dikarya</taxon>
        <taxon>Ascomycota</taxon>
        <taxon>Pezizomycotina</taxon>
        <taxon>Dothideomycetes</taxon>
        <taxon>Pleosporomycetidae</taxon>
        <taxon>Aulographales</taxon>
        <taxon>Rhizodiscinaceae</taxon>
        <taxon>Rhizodiscina</taxon>
    </lineage>
</organism>
<dbReference type="InterPro" id="IPR003594">
    <property type="entry name" value="HATPase_dom"/>
</dbReference>
<dbReference type="Pfam" id="PF00512">
    <property type="entry name" value="HisKA"/>
    <property type="match status" value="1"/>
</dbReference>
<feature type="compositionally biased region" description="Low complexity" evidence="14">
    <location>
        <begin position="588"/>
        <end position="601"/>
    </location>
</feature>
<feature type="compositionally biased region" description="Low complexity" evidence="14">
    <location>
        <begin position="355"/>
        <end position="367"/>
    </location>
</feature>
<dbReference type="Gene3D" id="3.30.565.10">
    <property type="entry name" value="Histidine kinase-like ATPase, C-terminal domain"/>
    <property type="match status" value="1"/>
</dbReference>
<evidence type="ECO:0000256" key="9">
    <source>
        <dbReference type="ARBA" id="ARBA00022777"/>
    </source>
</evidence>
<dbReference type="GO" id="GO:0005886">
    <property type="term" value="C:plasma membrane"/>
    <property type="evidence" value="ECO:0007669"/>
    <property type="project" value="UniProtKB-SubCell"/>
</dbReference>
<feature type="region of interest" description="Disordered" evidence="14">
    <location>
        <begin position="586"/>
        <end position="617"/>
    </location>
</feature>
<dbReference type="CDD" id="cd16922">
    <property type="entry name" value="HATPase_EvgS-ArcB-TorS-like"/>
    <property type="match status" value="1"/>
</dbReference>
<evidence type="ECO:0000256" key="2">
    <source>
        <dbReference type="ARBA" id="ARBA00004651"/>
    </source>
</evidence>
<dbReference type="SUPFAM" id="SSF55781">
    <property type="entry name" value="GAF domain-like"/>
    <property type="match status" value="1"/>
</dbReference>
<evidence type="ECO:0000256" key="4">
    <source>
        <dbReference type="ARBA" id="ARBA00022475"/>
    </source>
</evidence>
<reference evidence="18" key="1">
    <citation type="journal article" date="2020" name="Stud. Mycol.">
        <title>101 Dothideomycetes genomes: a test case for predicting lifestyles and emergence of pathogens.</title>
        <authorList>
            <person name="Haridas S."/>
            <person name="Albert R."/>
            <person name="Binder M."/>
            <person name="Bloem J."/>
            <person name="Labutti K."/>
            <person name="Salamov A."/>
            <person name="Andreopoulos B."/>
            <person name="Baker S."/>
            <person name="Barry K."/>
            <person name="Bills G."/>
            <person name="Bluhm B."/>
            <person name="Cannon C."/>
            <person name="Castanera R."/>
            <person name="Culley D."/>
            <person name="Daum C."/>
            <person name="Ezra D."/>
            <person name="Gonzalez J."/>
            <person name="Henrissat B."/>
            <person name="Kuo A."/>
            <person name="Liang C."/>
            <person name="Lipzen A."/>
            <person name="Lutzoni F."/>
            <person name="Magnuson J."/>
            <person name="Mondo S."/>
            <person name="Nolan M."/>
            <person name="Ohm R."/>
            <person name="Pangilinan J."/>
            <person name="Park H.-J."/>
            <person name="Ramirez L."/>
            <person name="Alfaro M."/>
            <person name="Sun H."/>
            <person name="Tritt A."/>
            <person name="Yoshinaga Y."/>
            <person name="Zwiers L.-H."/>
            <person name="Turgeon B."/>
            <person name="Goodwin S."/>
            <person name="Spatafora J."/>
            <person name="Crous P."/>
            <person name="Grigoriev I."/>
        </authorList>
    </citation>
    <scope>NUCLEOTIDE SEQUENCE</scope>
    <source>
        <strain evidence="18">CBS 133067</strain>
    </source>
</reference>
<dbReference type="PANTHER" id="PTHR43047">
    <property type="entry name" value="TWO-COMPONENT HISTIDINE PROTEIN KINASE"/>
    <property type="match status" value="1"/>
</dbReference>
<evidence type="ECO:0000256" key="10">
    <source>
        <dbReference type="ARBA" id="ARBA00022840"/>
    </source>
</evidence>
<dbReference type="SMART" id="SM00220">
    <property type="entry name" value="S_TKc"/>
    <property type="match status" value="1"/>
</dbReference>
<feature type="domain" description="Protein kinase" evidence="15">
    <location>
        <begin position="1"/>
        <end position="288"/>
    </location>
</feature>
<dbReference type="InterPro" id="IPR011006">
    <property type="entry name" value="CheY-like_superfamily"/>
</dbReference>
<keyword evidence="7" id="KW-0812">Transmembrane</keyword>
<evidence type="ECO:0000256" key="13">
    <source>
        <dbReference type="PROSITE-ProRule" id="PRU00169"/>
    </source>
</evidence>
<keyword evidence="11" id="KW-1133">Transmembrane helix</keyword>
<feature type="region of interest" description="Disordered" evidence="14">
    <location>
        <begin position="2039"/>
        <end position="2063"/>
    </location>
</feature>
<dbReference type="Gene3D" id="3.30.450.40">
    <property type="match status" value="1"/>
</dbReference>
<accession>A0A9P4ME21</accession>
<evidence type="ECO:0000256" key="12">
    <source>
        <dbReference type="ARBA" id="ARBA00023136"/>
    </source>
</evidence>
<dbReference type="SMART" id="SM00388">
    <property type="entry name" value="HisKA"/>
    <property type="match status" value="1"/>
</dbReference>
<dbReference type="InterPro" id="IPR003018">
    <property type="entry name" value="GAF"/>
</dbReference>
<dbReference type="PROSITE" id="PS50109">
    <property type="entry name" value="HIS_KIN"/>
    <property type="match status" value="1"/>
</dbReference>
<dbReference type="EC" id="2.7.13.3" evidence="3"/>
<dbReference type="Gene3D" id="1.10.510.10">
    <property type="entry name" value="Transferase(Phosphotransferase) domain 1"/>
    <property type="match status" value="1"/>
</dbReference>
<dbReference type="FunFam" id="1.10.287.130:FF:000003">
    <property type="entry name" value="Histidine kinase"/>
    <property type="match status" value="1"/>
</dbReference>
<dbReference type="SUPFAM" id="SSF52172">
    <property type="entry name" value="CheY-like"/>
    <property type="match status" value="1"/>
</dbReference>
<dbReference type="Gene3D" id="3.40.50.2300">
    <property type="match status" value="1"/>
</dbReference>
<dbReference type="InterPro" id="IPR005467">
    <property type="entry name" value="His_kinase_dom"/>
</dbReference>
<evidence type="ECO:0000256" key="3">
    <source>
        <dbReference type="ARBA" id="ARBA00012438"/>
    </source>
</evidence>
<feature type="region of interest" description="Disordered" evidence="14">
    <location>
        <begin position="2247"/>
        <end position="2274"/>
    </location>
</feature>
<feature type="compositionally biased region" description="Basic and acidic residues" evidence="14">
    <location>
        <begin position="2039"/>
        <end position="2050"/>
    </location>
</feature>
<dbReference type="Pfam" id="PF00069">
    <property type="entry name" value="Pkinase"/>
    <property type="match status" value="1"/>
</dbReference>
<feature type="modified residue" description="4-aspartylphosphate" evidence="13">
    <location>
        <position position="2135"/>
    </location>
</feature>
<dbReference type="SUPFAM" id="SSF56112">
    <property type="entry name" value="Protein kinase-like (PK-like)"/>
    <property type="match status" value="1"/>
</dbReference>
<dbReference type="Pfam" id="PF00072">
    <property type="entry name" value="Response_reg"/>
    <property type="match status" value="1"/>
</dbReference>
<evidence type="ECO:0000256" key="1">
    <source>
        <dbReference type="ARBA" id="ARBA00000085"/>
    </source>
</evidence>
<dbReference type="OrthoDB" id="60033at2759"/>
<protein>
    <recommendedName>
        <fullName evidence="3">histidine kinase</fullName>
        <ecNumber evidence="3">2.7.13.3</ecNumber>
    </recommendedName>
</protein>
<dbReference type="FunFam" id="3.40.50.2300:FF:000285">
    <property type="entry name" value="Putative sensor histidine kinase/response regulator"/>
    <property type="match status" value="1"/>
</dbReference>
<name>A0A9P4ME21_9PEZI</name>
<evidence type="ECO:0000256" key="7">
    <source>
        <dbReference type="ARBA" id="ARBA00022692"/>
    </source>
</evidence>
<keyword evidence="9" id="KW-0418">Kinase</keyword>
<dbReference type="FunFam" id="3.30.565.10:FF:000010">
    <property type="entry name" value="Sensor histidine kinase RcsC"/>
    <property type="match status" value="1"/>
</dbReference>
<evidence type="ECO:0000313" key="19">
    <source>
        <dbReference type="Proteomes" id="UP000799772"/>
    </source>
</evidence>
<comment type="caution">
    <text evidence="18">The sequence shown here is derived from an EMBL/GenBank/DDBJ whole genome shotgun (WGS) entry which is preliminary data.</text>
</comment>
<keyword evidence="10" id="KW-0067">ATP-binding</keyword>
<evidence type="ECO:0000256" key="8">
    <source>
        <dbReference type="ARBA" id="ARBA00022741"/>
    </source>
</evidence>
<dbReference type="Proteomes" id="UP000799772">
    <property type="component" value="Unassembled WGS sequence"/>
</dbReference>
<gene>
    <name evidence="18" type="ORF">NA57DRAFT_54113</name>
</gene>
<dbReference type="InterPro" id="IPR000719">
    <property type="entry name" value="Prot_kinase_dom"/>
</dbReference>
<dbReference type="SMART" id="SM00387">
    <property type="entry name" value="HATPase_c"/>
    <property type="match status" value="1"/>
</dbReference>
<feature type="compositionally biased region" description="Basic and acidic residues" evidence="14">
    <location>
        <begin position="432"/>
        <end position="447"/>
    </location>
</feature>
<dbReference type="PROSITE" id="PS50011">
    <property type="entry name" value="PROTEIN_KINASE_DOM"/>
    <property type="match status" value="1"/>
</dbReference>
<dbReference type="Pfam" id="PF01590">
    <property type="entry name" value="GAF"/>
    <property type="match status" value="1"/>
</dbReference>
<dbReference type="SMART" id="SM00065">
    <property type="entry name" value="GAF"/>
    <property type="match status" value="1"/>
</dbReference>
<dbReference type="FunFam" id="1.10.510.10:FF:000579">
    <property type="entry name" value="Sensor histidine kinase/response regulator, putative"/>
    <property type="match status" value="1"/>
</dbReference>
<dbReference type="InterPro" id="IPR011009">
    <property type="entry name" value="Kinase-like_dom_sf"/>
</dbReference>
<comment type="catalytic activity">
    <reaction evidence="1">
        <text>ATP + protein L-histidine = ADP + protein N-phospho-L-histidine.</text>
        <dbReference type="EC" id="2.7.13.3"/>
    </reaction>
</comment>
<dbReference type="Gene3D" id="1.10.287.130">
    <property type="match status" value="1"/>
</dbReference>
<dbReference type="CDD" id="cd00082">
    <property type="entry name" value="HisKA"/>
    <property type="match status" value="1"/>
</dbReference>
<comment type="subcellular location">
    <subcellularLocation>
        <location evidence="2">Cell membrane</location>
        <topology evidence="2">Multi-pass membrane protein</topology>
    </subcellularLocation>
</comment>